<keyword evidence="1" id="KW-0472">Membrane</keyword>
<comment type="caution">
    <text evidence="2">The sequence shown here is derived from an EMBL/GenBank/DDBJ whole genome shotgun (WGS) entry which is preliminary data.</text>
</comment>
<dbReference type="Proteomes" id="UP000546464">
    <property type="component" value="Unassembled WGS sequence"/>
</dbReference>
<dbReference type="RefSeq" id="WP_185673860.1">
    <property type="nucleotide sequence ID" value="NZ_JACHVB010000012.1"/>
</dbReference>
<reference evidence="2 3" key="1">
    <citation type="submission" date="2020-07" db="EMBL/GenBank/DDBJ databases">
        <authorList>
            <person name="Feng X."/>
        </authorList>
    </citation>
    <scope>NUCLEOTIDE SEQUENCE [LARGE SCALE GENOMIC DNA]</scope>
    <source>
        <strain evidence="2 3">JCM31066</strain>
    </source>
</reference>
<name>A0A842HAU7_9BACT</name>
<keyword evidence="1" id="KW-0812">Transmembrane</keyword>
<evidence type="ECO:0000313" key="2">
    <source>
        <dbReference type="EMBL" id="MBC2592846.1"/>
    </source>
</evidence>
<protein>
    <submittedName>
        <fullName evidence="2">Uncharacterized protein</fullName>
    </submittedName>
</protein>
<dbReference type="AlphaFoldDB" id="A0A842HAU7"/>
<feature type="transmembrane region" description="Helical" evidence="1">
    <location>
        <begin position="26"/>
        <end position="48"/>
    </location>
</feature>
<sequence>MEQLERTRTHAATDAKGQAFGLSGNLFLYPVIGVVAALATVMLCFMVLGLPLLLSLGAGLPVLILPTLYVLLLRHNKPRGYDRDWFSNVTSAGFSYVKAVQPLNPRHHREDCHE</sequence>
<proteinExistence type="predicted"/>
<keyword evidence="3" id="KW-1185">Reference proteome</keyword>
<keyword evidence="1" id="KW-1133">Transmembrane helix</keyword>
<organism evidence="2 3">
    <name type="scientific">Ruficoccus amylovorans</name>
    <dbReference type="NCBI Taxonomy" id="1804625"/>
    <lineage>
        <taxon>Bacteria</taxon>
        <taxon>Pseudomonadati</taxon>
        <taxon>Verrucomicrobiota</taxon>
        <taxon>Opitutia</taxon>
        <taxon>Puniceicoccales</taxon>
        <taxon>Cerasicoccaceae</taxon>
        <taxon>Ruficoccus</taxon>
    </lineage>
</organism>
<evidence type="ECO:0000313" key="3">
    <source>
        <dbReference type="Proteomes" id="UP000546464"/>
    </source>
</evidence>
<evidence type="ECO:0000256" key="1">
    <source>
        <dbReference type="SAM" id="Phobius"/>
    </source>
</evidence>
<gene>
    <name evidence="2" type="ORF">H5P28_01100</name>
</gene>
<accession>A0A842HAU7</accession>
<feature type="transmembrane region" description="Helical" evidence="1">
    <location>
        <begin position="54"/>
        <end position="73"/>
    </location>
</feature>
<dbReference type="EMBL" id="JACHVB010000012">
    <property type="protein sequence ID" value="MBC2592846.1"/>
    <property type="molecule type" value="Genomic_DNA"/>
</dbReference>